<comment type="caution">
    <text evidence="2">The sequence shown here is derived from an EMBL/GenBank/DDBJ whole genome shotgun (WGS) entry which is preliminary data.</text>
</comment>
<name>A0A6A5CAH5_NAEFO</name>
<dbReference type="OrthoDB" id="10667505at2759"/>
<feature type="region of interest" description="Disordered" evidence="1">
    <location>
        <begin position="255"/>
        <end position="289"/>
    </location>
</feature>
<dbReference type="EMBL" id="VFQX01000006">
    <property type="protein sequence ID" value="KAF0983534.1"/>
    <property type="molecule type" value="Genomic_DNA"/>
</dbReference>
<dbReference type="Proteomes" id="UP000444721">
    <property type="component" value="Unassembled WGS sequence"/>
</dbReference>
<feature type="region of interest" description="Disordered" evidence="1">
    <location>
        <begin position="1"/>
        <end position="60"/>
    </location>
</feature>
<evidence type="ECO:0000313" key="3">
    <source>
        <dbReference type="Proteomes" id="UP000444721"/>
    </source>
</evidence>
<feature type="region of interest" description="Disordered" evidence="1">
    <location>
        <begin position="1228"/>
        <end position="1252"/>
    </location>
</feature>
<feature type="compositionally biased region" description="Polar residues" evidence="1">
    <location>
        <begin position="261"/>
        <end position="288"/>
    </location>
</feature>
<evidence type="ECO:0000256" key="1">
    <source>
        <dbReference type="SAM" id="MobiDB-lite"/>
    </source>
</evidence>
<dbReference type="VEuPathDB" id="AmoebaDB:FDP41_010599"/>
<protein>
    <submittedName>
        <fullName evidence="2">Uncharacterized protein</fullName>
    </submittedName>
</protein>
<dbReference type="GeneID" id="68117814"/>
<dbReference type="RefSeq" id="XP_044568247.1">
    <property type="nucleotide sequence ID" value="XM_044700914.1"/>
</dbReference>
<feature type="region of interest" description="Disordered" evidence="1">
    <location>
        <begin position="310"/>
        <end position="347"/>
    </location>
</feature>
<reference evidence="2 3" key="1">
    <citation type="journal article" date="2019" name="Sci. Rep.">
        <title>Nanopore sequencing improves the draft genome of the human pathogenic amoeba Naegleria fowleri.</title>
        <authorList>
            <person name="Liechti N."/>
            <person name="Schurch N."/>
            <person name="Bruggmann R."/>
            <person name="Wittwer M."/>
        </authorList>
    </citation>
    <scope>NUCLEOTIDE SEQUENCE [LARGE SCALE GENOMIC DNA]</scope>
    <source>
        <strain evidence="2 3">ATCC 30894</strain>
    </source>
</reference>
<evidence type="ECO:0000313" key="2">
    <source>
        <dbReference type="EMBL" id="KAF0983534.1"/>
    </source>
</evidence>
<feature type="compositionally biased region" description="Polar residues" evidence="1">
    <location>
        <begin position="721"/>
        <end position="744"/>
    </location>
</feature>
<feature type="compositionally biased region" description="Polar residues" evidence="1">
    <location>
        <begin position="321"/>
        <end position="347"/>
    </location>
</feature>
<sequence>MNPSMALGLTQQQQPPHHHHHHQTTTTCTSGPRQNDSIPSHSIPLPPPPPPTLTLTSNPNINPSSLMTIYPFTSESIHSMTQQPYHDHHHHYTHIATNNHVHSTHGYSVQYYHHGGASTTQQPQQYQQYLVKEYQQQHYSHTQQPSVSLSNVSTTLRTPTMQLAAPSNSSNGSLNFQQTMNHEPVVPFAWNSSVQQEYSNYYSNPSQISSSVSAQISNVMNHHYQHDTKQGVVLNNEPIMRNEYYVSSQQPISQSISQSSHVTPNFASSQYSTSSHAQQQLNKNNNGYPFSDNVPISKISNNFIPSKQSSVASSSATQQQPYQSSMTQRTSISKPANDYDSTVSKSSIMSRLKPIKPIKNSTTNNYHDAIHVQVHKTLRSTFHETFSRLDSQPRSAANKSVTPQLCETLHRNALLRNYEENYQPFSSSQPQVTSRTTSNNCHMTQTHQQTLHTMQTPTIPTVQSLRYSETPCDVQLMAHNAILRSSPPSSSQMTTTDSGTFHLTTTRSTQPNAIHPMEDHHHSISQPKVHPNQLSSVTATATATTNVVTSMNHSQVMNHHLDNNNYDLSSPSVHINQSQISNISFRKPSHYQRLSQQQHLMAPPPSPLISKSFSSMNNSRMNNNITTTTTSFLVTEPTISTTATQQPSHPSTIETSTPPNASIQQPQPHRSMSPFPSSNAITILNSSKSPMIDHKTSLNSPLQTPKTLSTTNNYENFVVTHNNAPNLTSSPHSLNVMHSHQQRTTPHHPVPLNFQSIPVESSSQEPSPSARVGNQQHLNHHDRQQQEGIHAQSFSLPPPSSQSVISHEFQGDHIHTSMTHQHSQLRQDSTTMMNNKTMVTTTTNHGTAPQSSPTFNGHVALVSSLNHDPYASLHLTSGVTTSSSRPTHPESIHHHLVSQPSPQVSHSLSQPIPMAQSMPFSSISTMHHHNCETLNSKGDDGMYPMTTITRHDMNDTNPSMPPPPPSLQNAETSTLVELESRIGNDHGIIHQKKTSFINENVSIPPRDDPNDEHIHPNDVQVISDTASHGDELQDPFQNHDEEFSKTLRLELRKLRKFVHGIDENCTTILSSPISKRYKNKAYRSSWINKTKDGHVIFLKRDCKFKKRRNLRRQSKKRTSVNQGDLSSKPVRSMMISPPSIPPSTPIHKQSSSRERVKPSHQKQVTTTPLPSPIVSPIVSKVSTVQRLRHHEMEASEDAILLRRLSQIENPYYTNDPWSEIEMLQVPDVSTRSKQSNKTNEKNELSEMLKGFI</sequence>
<feature type="compositionally biased region" description="Polar residues" evidence="1">
    <location>
        <begin position="28"/>
        <end position="37"/>
    </location>
</feature>
<proteinExistence type="predicted"/>
<organism evidence="2 3">
    <name type="scientific">Naegleria fowleri</name>
    <name type="common">Brain eating amoeba</name>
    <dbReference type="NCBI Taxonomy" id="5763"/>
    <lineage>
        <taxon>Eukaryota</taxon>
        <taxon>Discoba</taxon>
        <taxon>Heterolobosea</taxon>
        <taxon>Tetramitia</taxon>
        <taxon>Eutetramitia</taxon>
        <taxon>Vahlkampfiidae</taxon>
        <taxon>Naegleria</taxon>
    </lineage>
</organism>
<feature type="compositionally biased region" description="Low complexity" evidence="1">
    <location>
        <begin position="755"/>
        <end position="769"/>
    </location>
</feature>
<accession>A0A6A5CAH5</accession>
<feature type="region of interest" description="Disordered" evidence="1">
    <location>
        <begin position="721"/>
        <end position="805"/>
    </location>
</feature>
<dbReference type="VEuPathDB" id="AmoebaDB:NfTy_013370"/>
<keyword evidence="3" id="KW-1185">Reference proteome</keyword>
<gene>
    <name evidence="2" type="ORF">FDP41_010599</name>
</gene>
<feature type="region of interest" description="Disordered" evidence="1">
    <location>
        <begin position="640"/>
        <end position="680"/>
    </location>
</feature>
<feature type="region of interest" description="Disordered" evidence="1">
    <location>
        <begin position="1107"/>
        <end position="1171"/>
    </location>
</feature>
<dbReference type="AlphaFoldDB" id="A0A6A5CAH5"/>
<dbReference type="VEuPathDB" id="AmoebaDB:NF0072630"/>
<feature type="compositionally biased region" description="Polar residues" evidence="1">
    <location>
        <begin position="1228"/>
        <end position="1237"/>
    </location>
</feature>
<feature type="compositionally biased region" description="Low complexity" evidence="1">
    <location>
        <begin position="310"/>
        <end position="320"/>
    </location>
</feature>
<feature type="compositionally biased region" description="Basic residues" evidence="1">
    <location>
        <begin position="1107"/>
        <end position="1118"/>
    </location>
</feature>